<dbReference type="Gene3D" id="3.30.300.30">
    <property type="match status" value="1"/>
</dbReference>
<dbReference type="Pfam" id="PF00501">
    <property type="entry name" value="AMP-binding"/>
    <property type="match status" value="1"/>
</dbReference>
<dbReference type="InterPro" id="IPR000873">
    <property type="entry name" value="AMP-dep_synth/lig_dom"/>
</dbReference>
<proteinExistence type="predicted"/>
<dbReference type="PANTHER" id="PTHR43201">
    <property type="entry name" value="ACYL-COA SYNTHETASE"/>
    <property type="match status" value="1"/>
</dbReference>
<dbReference type="PANTHER" id="PTHR43201:SF32">
    <property type="entry name" value="2-SUCCINYLBENZOATE--COA LIGASE, CHLOROPLASTIC_PEROXISOMAL"/>
    <property type="match status" value="1"/>
</dbReference>
<reference evidence="3" key="1">
    <citation type="submission" date="2021-06" db="EMBL/GenBank/DDBJ databases">
        <title>Genome-based taxonomic framework of Microbacterium strains isolated from marine environment, the description of four new species and reclassification of four preexisting species.</title>
        <authorList>
            <person name="Lee S.D."/>
            <person name="Kim S.-M."/>
            <person name="Byeon Y.-S."/>
            <person name="Yang H.L."/>
            <person name="Kim I.S."/>
        </authorList>
    </citation>
    <scope>NUCLEOTIDE SEQUENCE</scope>
    <source>
        <strain evidence="3">KACC 20510</strain>
    </source>
</reference>
<gene>
    <name evidence="3" type="ORF">KZC48_13295</name>
</gene>
<feature type="domain" description="AMP-dependent synthetase/ligase" evidence="1">
    <location>
        <begin position="27"/>
        <end position="389"/>
    </location>
</feature>
<evidence type="ECO:0000313" key="4">
    <source>
        <dbReference type="Proteomes" id="UP001172731"/>
    </source>
</evidence>
<dbReference type="InterPro" id="IPR045851">
    <property type="entry name" value="AMP-bd_C_sf"/>
</dbReference>
<dbReference type="RefSeq" id="WP_301135276.1">
    <property type="nucleotide sequence ID" value="NZ_BAAAUQ010000016.1"/>
</dbReference>
<name>A0ABT8FVM5_9MICO</name>
<feature type="domain" description="AMP-binding enzyme C-terminal" evidence="2">
    <location>
        <begin position="440"/>
        <end position="517"/>
    </location>
</feature>
<dbReference type="Proteomes" id="UP001172731">
    <property type="component" value="Unassembled WGS sequence"/>
</dbReference>
<dbReference type="InterPro" id="IPR025110">
    <property type="entry name" value="AMP-bd_C"/>
</dbReference>
<evidence type="ECO:0000259" key="2">
    <source>
        <dbReference type="Pfam" id="PF13193"/>
    </source>
</evidence>
<evidence type="ECO:0000259" key="1">
    <source>
        <dbReference type="Pfam" id="PF00501"/>
    </source>
</evidence>
<dbReference type="SUPFAM" id="SSF56801">
    <property type="entry name" value="Acetyl-CoA synthetase-like"/>
    <property type="match status" value="1"/>
</dbReference>
<sequence length="536" mass="57091">MHHGTAATSAPTSTDYAWEATLWKMIERRAADSPDSVLVTDEKGSRVTAAEFHRRAERLAAGLHARGVGSGTIVSWQLPSNIEATLVFAALCRLDAVQNPLIMMLREPEVDFITGQAGSTVLITCETFRGFGHGDMARSLAGRREGFTAIVLDDALADGGIPDGDAASLPSVPTPDPDAIRWLFYTSGTTAEPKGARHRDRHLIASTRVFCAAVRPAADDRIASVAPMAHVGGILYFMSALVSGARLIITEVFDPAATGQQLNAAGVTLCGSGVPFIHGFLAQQRAHPETPLFPDLKAFLIGGATRMPSLHYTARDELGGVGVVSGYGATEAPFSCWGSLDDDDHHHAIADGRPTSGVQLKIVRDDGIRAEPGEPGEVRIAGPTVMAGYVDETLNAAAFDDEGFFRTGDIGYLDDDGYLIISGRIKDVIIRNMENISAREVELPIIDHPAVLIAAVVGLPDEKTGERVCAVVVPVDPTAPPSLEELCAHLESHGINRRKLPVQLEIVEELPLNAMGKVMKKVLQERILAASTGEVG</sequence>
<dbReference type="InterPro" id="IPR042099">
    <property type="entry name" value="ANL_N_sf"/>
</dbReference>
<organism evidence="3 4">
    <name type="scientific">Microbacterium aurantiacum</name>
    <dbReference type="NCBI Taxonomy" id="162393"/>
    <lineage>
        <taxon>Bacteria</taxon>
        <taxon>Bacillati</taxon>
        <taxon>Actinomycetota</taxon>
        <taxon>Actinomycetes</taxon>
        <taxon>Micrococcales</taxon>
        <taxon>Microbacteriaceae</taxon>
        <taxon>Microbacterium</taxon>
    </lineage>
</organism>
<dbReference type="EMBL" id="JAHWXI010000018">
    <property type="protein sequence ID" value="MDN4465363.1"/>
    <property type="molecule type" value="Genomic_DNA"/>
</dbReference>
<dbReference type="Gene3D" id="3.40.50.12780">
    <property type="entry name" value="N-terminal domain of ligase-like"/>
    <property type="match status" value="1"/>
</dbReference>
<dbReference type="Pfam" id="PF13193">
    <property type="entry name" value="AMP-binding_C"/>
    <property type="match status" value="1"/>
</dbReference>
<comment type="caution">
    <text evidence="3">The sequence shown here is derived from an EMBL/GenBank/DDBJ whole genome shotgun (WGS) entry which is preliminary data.</text>
</comment>
<protein>
    <submittedName>
        <fullName evidence="3">AMP-binding protein</fullName>
    </submittedName>
</protein>
<evidence type="ECO:0000313" key="3">
    <source>
        <dbReference type="EMBL" id="MDN4465363.1"/>
    </source>
</evidence>
<accession>A0ABT8FVM5</accession>
<keyword evidence="4" id="KW-1185">Reference proteome</keyword>